<dbReference type="AlphaFoldDB" id="A0A4V3SIQ8"/>
<gene>
    <name evidence="3" type="ORF">EX30DRAFT_364086</name>
</gene>
<name>A0A4V3SIQ8_9PEZI</name>
<feature type="region of interest" description="Disordered" evidence="1">
    <location>
        <begin position="1"/>
        <end position="24"/>
    </location>
</feature>
<feature type="transmembrane region" description="Helical" evidence="2">
    <location>
        <begin position="191"/>
        <end position="212"/>
    </location>
</feature>
<keyword evidence="4" id="KW-1185">Reference proteome</keyword>
<accession>A0A4V3SIQ8</accession>
<keyword evidence="2" id="KW-1133">Transmembrane helix</keyword>
<feature type="transmembrane region" description="Helical" evidence="2">
    <location>
        <begin position="64"/>
        <end position="84"/>
    </location>
</feature>
<organism evidence="3 4">
    <name type="scientific">Ascodesmis nigricans</name>
    <dbReference type="NCBI Taxonomy" id="341454"/>
    <lineage>
        <taxon>Eukaryota</taxon>
        <taxon>Fungi</taxon>
        <taxon>Dikarya</taxon>
        <taxon>Ascomycota</taxon>
        <taxon>Pezizomycotina</taxon>
        <taxon>Pezizomycetes</taxon>
        <taxon>Pezizales</taxon>
        <taxon>Ascodesmidaceae</taxon>
        <taxon>Ascodesmis</taxon>
    </lineage>
</organism>
<sequence>MNQSPKDQSIGRMRSPCSTSDQDMASRGNISHVIDWLEGDIRPRLILFHFSATQLIKLSGITGIYLETIIAIIYTAYFIATELTRRGVTRLQQHYTLFGRFHHALYWAGRYSSNILLFLLLCVKPYITAIYNTKSLHILSWGFLTHPACQQPVSHQSPQYPPATFISFLGLVWHRFTICATLGIIVAFKYIFIYIIFAGAGFLLFTLLRFIASFLNFRDGRDGRADGGWIERRSGITGLFIGA</sequence>
<dbReference type="Proteomes" id="UP000298138">
    <property type="component" value="Unassembled WGS sequence"/>
</dbReference>
<evidence type="ECO:0000313" key="3">
    <source>
        <dbReference type="EMBL" id="TGZ81055.1"/>
    </source>
</evidence>
<reference evidence="3 4" key="1">
    <citation type="submission" date="2019-04" db="EMBL/GenBank/DDBJ databases">
        <title>Comparative genomics and transcriptomics to analyze fruiting body development in filamentous ascomycetes.</title>
        <authorList>
            <consortium name="DOE Joint Genome Institute"/>
            <person name="Lutkenhaus R."/>
            <person name="Traeger S."/>
            <person name="Breuer J."/>
            <person name="Kuo A."/>
            <person name="Lipzen A."/>
            <person name="Pangilinan J."/>
            <person name="Dilworth D."/>
            <person name="Sandor L."/>
            <person name="Poggeler S."/>
            <person name="Barry K."/>
            <person name="Grigoriev I.V."/>
            <person name="Nowrousian M."/>
        </authorList>
    </citation>
    <scope>NUCLEOTIDE SEQUENCE [LARGE SCALE GENOMIC DNA]</scope>
    <source>
        <strain evidence="3 4">CBS 389.68</strain>
    </source>
</reference>
<evidence type="ECO:0000256" key="2">
    <source>
        <dbReference type="SAM" id="Phobius"/>
    </source>
</evidence>
<evidence type="ECO:0000313" key="4">
    <source>
        <dbReference type="Proteomes" id="UP000298138"/>
    </source>
</evidence>
<keyword evidence="2" id="KW-0812">Transmembrane</keyword>
<dbReference type="InParanoid" id="A0A4V3SIQ8"/>
<dbReference type="EMBL" id="ML220121">
    <property type="protein sequence ID" value="TGZ81055.1"/>
    <property type="molecule type" value="Genomic_DNA"/>
</dbReference>
<protein>
    <submittedName>
        <fullName evidence="3">Uncharacterized protein</fullName>
    </submittedName>
</protein>
<feature type="transmembrane region" description="Helical" evidence="2">
    <location>
        <begin position="165"/>
        <end position="185"/>
    </location>
</feature>
<keyword evidence="2" id="KW-0472">Membrane</keyword>
<proteinExistence type="predicted"/>
<evidence type="ECO:0000256" key="1">
    <source>
        <dbReference type="SAM" id="MobiDB-lite"/>
    </source>
</evidence>
<feature type="transmembrane region" description="Helical" evidence="2">
    <location>
        <begin position="104"/>
        <end position="127"/>
    </location>
</feature>